<evidence type="ECO:0000256" key="1">
    <source>
        <dbReference type="SAM" id="MobiDB-lite"/>
    </source>
</evidence>
<dbReference type="Pfam" id="PF24852">
    <property type="entry name" value="DUF7726"/>
    <property type="match status" value="2"/>
</dbReference>
<keyword evidence="4" id="KW-1185">Reference proteome</keyword>
<evidence type="ECO:0000259" key="2">
    <source>
        <dbReference type="Pfam" id="PF24852"/>
    </source>
</evidence>
<dbReference type="OrthoDB" id="2592504at2759"/>
<dbReference type="PANTHER" id="PTHR42339:SF1">
    <property type="entry name" value="HISTONE H1"/>
    <property type="match status" value="1"/>
</dbReference>
<reference evidence="3" key="1">
    <citation type="journal article" date="2020" name="Stud. Mycol.">
        <title>101 Dothideomycetes genomes: a test case for predicting lifestyles and emergence of pathogens.</title>
        <authorList>
            <person name="Haridas S."/>
            <person name="Albert R."/>
            <person name="Binder M."/>
            <person name="Bloem J."/>
            <person name="Labutti K."/>
            <person name="Salamov A."/>
            <person name="Andreopoulos B."/>
            <person name="Baker S."/>
            <person name="Barry K."/>
            <person name="Bills G."/>
            <person name="Bluhm B."/>
            <person name="Cannon C."/>
            <person name="Castanera R."/>
            <person name="Culley D."/>
            <person name="Daum C."/>
            <person name="Ezra D."/>
            <person name="Gonzalez J."/>
            <person name="Henrissat B."/>
            <person name="Kuo A."/>
            <person name="Liang C."/>
            <person name="Lipzen A."/>
            <person name="Lutzoni F."/>
            <person name="Magnuson J."/>
            <person name="Mondo S."/>
            <person name="Nolan M."/>
            <person name="Ohm R."/>
            <person name="Pangilinan J."/>
            <person name="Park H.-J."/>
            <person name="Ramirez L."/>
            <person name="Alfaro M."/>
            <person name="Sun H."/>
            <person name="Tritt A."/>
            <person name="Yoshinaga Y."/>
            <person name="Zwiers L.-H."/>
            <person name="Turgeon B."/>
            <person name="Goodwin S."/>
            <person name="Spatafora J."/>
            <person name="Crous P."/>
            <person name="Grigoriev I."/>
        </authorList>
    </citation>
    <scope>NUCLEOTIDE SEQUENCE</scope>
    <source>
        <strain evidence="3">CBS 115976</strain>
    </source>
</reference>
<feature type="compositionally biased region" description="Polar residues" evidence="1">
    <location>
        <begin position="54"/>
        <end position="65"/>
    </location>
</feature>
<feature type="region of interest" description="Disordered" evidence="1">
    <location>
        <begin position="179"/>
        <end position="207"/>
    </location>
</feature>
<dbReference type="PANTHER" id="PTHR42339">
    <property type="entry name" value="HISTONE H1"/>
    <property type="match status" value="1"/>
</dbReference>
<feature type="region of interest" description="Disordered" evidence="1">
    <location>
        <begin position="1"/>
        <end position="74"/>
    </location>
</feature>
<proteinExistence type="predicted"/>
<accession>A0A6A6U9H6</accession>
<organism evidence="3 4">
    <name type="scientific">Microthyrium microscopicum</name>
    <dbReference type="NCBI Taxonomy" id="703497"/>
    <lineage>
        <taxon>Eukaryota</taxon>
        <taxon>Fungi</taxon>
        <taxon>Dikarya</taxon>
        <taxon>Ascomycota</taxon>
        <taxon>Pezizomycotina</taxon>
        <taxon>Dothideomycetes</taxon>
        <taxon>Dothideomycetes incertae sedis</taxon>
        <taxon>Microthyriales</taxon>
        <taxon>Microthyriaceae</taxon>
        <taxon>Microthyrium</taxon>
    </lineage>
</organism>
<sequence length="359" mass="39848">MDVAQLLNRGESASKANSQAGPPQANPQPGPKAPAVQASSTTTNDTPALINRPPLSNLSTNASTSPPVPQEKPVKSFARSYEEMAGYSIEQDEEDFDEPRRPMPSCNAMRTKIRLYIENGNMKVGEFCKALGVSNKSYNNFLKSSGHSDSATYYQGVQFFWKLDNKQKAEKRAHKEAMSLMPKAKRVKATPGEPSAAAKKNASLSGNTSSQFDIKQVLLPNEAEDRVQVFDTCDEVRRKITLHLKKPGVTQAGFCRDLVNHCVYAHRKPGQFQSVQLTKFRGKKGPHAGATTNLFYAAYVFFEKERVLAGEPKSKARLEMEKIWGPEGGFDLENDGRHGYFCMGSQRPQEDKYGQVTFR</sequence>
<dbReference type="Proteomes" id="UP000799302">
    <property type="component" value="Unassembled WGS sequence"/>
</dbReference>
<dbReference type="EMBL" id="MU004236">
    <property type="protein sequence ID" value="KAF2668251.1"/>
    <property type="molecule type" value="Genomic_DNA"/>
</dbReference>
<evidence type="ECO:0000313" key="3">
    <source>
        <dbReference type="EMBL" id="KAF2668251.1"/>
    </source>
</evidence>
<protein>
    <recommendedName>
        <fullName evidence="2">DUF7726 domain-containing protein</fullName>
    </recommendedName>
</protein>
<feature type="domain" description="DUF7726" evidence="2">
    <location>
        <begin position="228"/>
        <end position="311"/>
    </location>
</feature>
<feature type="compositionally biased region" description="Polar residues" evidence="1">
    <location>
        <begin position="37"/>
        <end position="46"/>
    </location>
</feature>
<gene>
    <name evidence="3" type="ORF">BT63DRAFT_455887</name>
</gene>
<feature type="domain" description="DUF7726" evidence="2">
    <location>
        <begin position="105"/>
        <end position="166"/>
    </location>
</feature>
<dbReference type="AlphaFoldDB" id="A0A6A6U9H6"/>
<dbReference type="InterPro" id="IPR056143">
    <property type="entry name" value="DUF7726"/>
</dbReference>
<evidence type="ECO:0000313" key="4">
    <source>
        <dbReference type="Proteomes" id="UP000799302"/>
    </source>
</evidence>
<name>A0A6A6U9H6_9PEZI</name>